<gene>
    <name evidence="2" type="ORF">THIARS_60323</name>
</gene>
<keyword evidence="1" id="KW-0732">Signal</keyword>
<evidence type="ECO:0000256" key="1">
    <source>
        <dbReference type="SAM" id="SignalP"/>
    </source>
</evidence>
<dbReference type="EMBL" id="FLMQ01000055">
    <property type="protein sequence ID" value="SBP87610.1"/>
    <property type="molecule type" value="Genomic_DNA"/>
</dbReference>
<keyword evidence="3" id="KW-1185">Reference proteome</keyword>
<reference evidence="2 3" key="1">
    <citation type="submission" date="2016-06" db="EMBL/GenBank/DDBJ databases">
        <authorList>
            <person name="Kjaerup R.B."/>
            <person name="Dalgaard T.S."/>
            <person name="Juul-Madsen H.R."/>
        </authorList>
    </citation>
    <scope>NUCLEOTIDE SEQUENCE [LARGE SCALE GENOMIC DNA]</scope>
    <source>
        <strain evidence="2 3">DSM 16361</strain>
    </source>
</reference>
<dbReference type="NCBIfam" id="TIGR02780">
    <property type="entry name" value="TrbJ_Ti"/>
    <property type="match status" value="1"/>
</dbReference>
<organism evidence="2 3">
    <name type="scientific">Thiomonas delicata</name>
    <name type="common">Thiomonas cuprina</name>
    <dbReference type="NCBI Taxonomy" id="364030"/>
    <lineage>
        <taxon>Bacteria</taxon>
        <taxon>Pseudomonadati</taxon>
        <taxon>Pseudomonadota</taxon>
        <taxon>Betaproteobacteria</taxon>
        <taxon>Burkholderiales</taxon>
        <taxon>Thiomonas</taxon>
    </lineage>
</organism>
<feature type="chain" id="PRO_5012601949" evidence="1">
    <location>
        <begin position="27"/>
        <end position="235"/>
    </location>
</feature>
<evidence type="ECO:0000313" key="3">
    <source>
        <dbReference type="Proteomes" id="UP000214566"/>
    </source>
</evidence>
<sequence>MTMNMNKTRIAAVTLLAALASAPAHATGMIAGATFPEQIVQELTLVEQYATQAQQLQAQFQQVFNQAVNMQNIPAQLWPNISSQLSSLVSLVGNAKGLSYAAANTVSAVQSQFGAPNTVLSNYNASLQAWTSNLDSQIADVLKQYGLNASNFQTTQSALAAIQAQSQSADGRKAVMQAGNQIAGMMVNQMQGLQSDIQAGNQAMLNYMAMQAHTQVNQSNSVTPILTAPTGPGAF</sequence>
<dbReference type="OrthoDB" id="9151341at2"/>
<feature type="signal peptide" evidence="1">
    <location>
        <begin position="1"/>
        <end position="26"/>
    </location>
</feature>
<name>A0A238D356_THIDL</name>
<dbReference type="Proteomes" id="UP000214566">
    <property type="component" value="Unassembled WGS sequence"/>
</dbReference>
<protein>
    <submittedName>
        <fullName evidence="2">P-type conjugative transfer protein TrbJ</fullName>
    </submittedName>
</protein>
<proteinExistence type="predicted"/>
<accession>A0A238D356</accession>
<dbReference type="InterPro" id="IPR014147">
    <property type="entry name" value="T4SS_TrbJ"/>
</dbReference>
<dbReference type="AlphaFoldDB" id="A0A238D356"/>
<evidence type="ECO:0000313" key="2">
    <source>
        <dbReference type="EMBL" id="SBP87610.1"/>
    </source>
</evidence>